<name>A0ABR4M2C4_9EURO</name>
<reference evidence="11 12" key="1">
    <citation type="submission" date="2024-07" db="EMBL/GenBank/DDBJ databases">
        <title>Section-level genome sequencing and comparative genomics of Aspergillus sections Usti and Cavernicolus.</title>
        <authorList>
            <consortium name="Lawrence Berkeley National Laboratory"/>
            <person name="Nybo J.L."/>
            <person name="Vesth T.C."/>
            <person name="Theobald S."/>
            <person name="Frisvad J.C."/>
            <person name="Larsen T.O."/>
            <person name="Kjaerboelling I."/>
            <person name="Rothschild-Mancinelli K."/>
            <person name="Lyhne E.K."/>
            <person name="Kogle M.E."/>
            <person name="Barry K."/>
            <person name="Clum A."/>
            <person name="Na H."/>
            <person name="Ledsgaard L."/>
            <person name="Lin J."/>
            <person name="Lipzen A."/>
            <person name="Kuo A."/>
            <person name="Riley R."/>
            <person name="Mondo S."/>
            <person name="Labutti K."/>
            <person name="Haridas S."/>
            <person name="Pangalinan J."/>
            <person name="Salamov A.A."/>
            <person name="Simmons B.A."/>
            <person name="Magnuson J.K."/>
            <person name="Chen J."/>
            <person name="Drula E."/>
            <person name="Henrissat B."/>
            <person name="Wiebenga A."/>
            <person name="Lubbers R.J."/>
            <person name="Gomes A.C."/>
            <person name="Macurrencykelacurrency M.R."/>
            <person name="Stajich J."/>
            <person name="Grigoriev I.V."/>
            <person name="Mortensen U.H."/>
            <person name="De Vries R.P."/>
            <person name="Baker S.E."/>
            <person name="Andersen M.R."/>
        </authorList>
    </citation>
    <scope>NUCLEOTIDE SEQUENCE [LARGE SCALE GENOMIC DNA]</scope>
    <source>
        <strain evidence="11 12">CBS 449.75</strain>
    </source>
</reference>
<dbReference type="Gene3D" id="1.10.287.70">
    <property type="match status" value="2"/>
</dbReference>
<protein>
    <recommendedName>
        <fullName evidence="10">Potassium channel domain-containing protein</fullName>
    </recommendedName>
</protein>
<evidence type="ECO:0000256" key="9">
    <source>
        <dbReference type="SAM" id="Phobius"/>
    </source>
</evidence>
<evidence type="ECO:0000256" key="8">
    <source>
        <dbReference type="RuleBase" id="RU003857"/>
    </source>
</evidence>
<keyword evidence="7 8" id="KW-0407">Ion channel</keyword>
<comment type="subcellular location">
    <subcellularLocation>
        <location evidence="1">Membrane</location>
        <topology evidence="1">Multi-pass membrane protein</topology>
    </subcellularLocation>
</comment>
<feature type="transmembrane region" description="Helical" evidence="9">
    <location>
        <begin position="318"/>
        <end position="337"/>
    </location>
</feature>
<dbReference type="InterPro" id="IPR003280">
    <property type="entry name" value="2pore_dom_K_chnl"/>
</dbReference>
<keyword evidence="5 8" id="KW-0406">Ion transport</keyword>
<evidence type="ECO:0000256" key="7">
    <source>
        <dbReference type="ARBA" id="ARBA00023303"/>
    </source>
</evidence>
<keyword evidence="6 9" id="KW-0472">Membrane</keyword>
<evidence type="ECO:0000256" key="1">
    <source>
        <dbReference type="ARBA" id="ARBA00004141"/>
    </source>
</evidence>
<evidence type="ECO:0000313" key="12">
    <source>
        <dbReference type="Proteomes" id="UP001610432"/>
    </source>
</evidence>
<feature type="transmembrane region" description="Helical" evidence="9">
    <location>
        <begin position="101"/>
        <end position="124"/>
    </location>
</feature>
<dbReference type="PANTHER" id="PTHR11003:SF291">
    <property type="entry name" value="IP11374P"/>
    <property type="match status" value="1"/>
</dbReference>
<dbReference type="InterPro" id="IPR013099">
    <property type="entry name" value="K_chnl_dom"/>
</dbReference>
<dbReference type="Pfam" id="PF07885">
    <property type="entry name" value="Ion_trans_2"/>
    <property type="match status" value="2"/>
</dbReference>
<feature type="transmembrane region" description="Helical" evidence="9">
    <location>
        <begin position="186"/>
        <end position="207"/>
    </location>
</feature>
<comment type="caution">
    <text evidence="11">The sequence shown here is derived from an EMBL/GenBank/DDBJ whole genome shotgun (WGS) entry which is preliminary data.</text>
</comment>
<evidence type="ECO:0000256" key="3">
    <source>
        <dbReference type="ARBA" id="ARBA00022692"/>
    </source>
</evidence>
<dbReference type="Proteomes" id="UP001610432">
    <property type="component" value="Unassembled WGS sequence"/>
</dbReference>
<feature type="transmembrane region" description="Helical" evidence="9">
    <location>
        <begin position="26"/>
        <end position="53"/>
    </location>
</feature>
<evidence type="ECO:0000256" key="4">
    <source>
        <dbReference type="ARBA" id="ARBA00022989"/>
    </source>
</evidence>
<dbReference type="SUPFAM" id="SSF81324">
    <property type="entry name" value="Voltage-gated potassium channels"/>
    <property type="match status" value="2"/>
</dbReference>
<sequence length="566" mass="63315">MAPWKIVESREHKEPQSHPRHAQQRWLFVTGLPVLAGTLCVMAMMFNICALSSAWQQPLNPNDRKISRPTWTVALQVVSLVIAVAAYIVFFLLMRIHDRPVTVFCVSAIGWLFAAALLFSVVGVSVHRHRSLTPHLRGEYTQAFYYGVFAAGLYALVALFLALYIVGLPRIQLSSDHRRRVQRTNILLRSLWLAIVLLVGAAIYRAVEGWPLLDALYFVDFTILTIGIGNLAPRTHLGRSLLFPYATVGIIALGLVVSAVLAFAHDMRTMKLRMQMAQVRGRWEKQAQSQGATRAASQVHEIHRVRAQFRRRRNRNELILFLLAWLVLWFISAAVFRASETQNPQGGSAWSYFVALYFTYTSLTTIGYGDYYPTSSLGKAFFVFWSLLALPVLTNLVTAMGELLHGALVFCSGVLWRRGVRAVHMLCGRCFAYRGEDERTGTGRPAISISNSALQHIQGESVQDDGASQSLLRLLIVDEMDYLISILRDGSEIDDLVAAHSRVLSLLQSGEQEGAPFTASSRPHHRREEIARVLGRHGVEDRNTEILGMLTLLARKLRVELGGDGL</sequence>
<dbReference type="PANTHER" id="PTHR11003">
    <property type="entry name" value="POTASSIUM CHANNEL, SUBFAMILY K"/>
    <property type="match status" value="1"/>
</dbReference>
<feature type="transmembrane region" description="Helical" evidence="9">
    <location>
        <begin position="144"/>
        <end position="166"/>
    </location>
</feature>
<evidence type="ECO:0000313" key="11">
    <source>
        <dbReference type="EMBL" id="KAL2870539.1"/>
    </source>
</evidence>
<organism evidence="11 12">
    <name type="scientific">Aspergillus lucknowensis</name>
    <dbReference type="NCBI Taxonomy" id="176173"/>
    <lineage>
        <taxon>Eukaryota</taxon>
        <taxon>Fungi</taxon>
        <taxon>Dikarya</taxon>
        <taxon>Ascomycota</taxon>
        <taxon>Pezizomycotina</taxon>
        <taxon>Eurotiomycetes</taxon>
        <taxon>Eurotiomycetidae</taxon>
        <taxon>Eurotiales</taxon>
        <taxon>Aspergillaceae</taxon>
        <taxon>Aspergillus</taxon>
        <taxon>Aspergillus subgen. Nidulantes</taxon>
    </lineage>
</organism>
<proteinExistence type="inferred from homology"/>
<feature type="transmembrane region" description="Helical" evidence="9">
    <location>
        <begin position="73"/>
        <end position="94"/>
    </location>
</feature>
<comment type="similarity">
    <text evidence="8">Belongs to the two pore domain potassium channel (TC 1.A.1.8) family.</text>
</comment>
<gene>
    <name evidence="11" type="ORF">BJX67DRAFT_377896</name>
</gene>
<keyword evidence="2 8" id="KW-0813">Transport</keyword>
<feature type="domain" description="Potassium channel" evidence="10">
    <location>
        <begin position="325"/>
        <end position="404"/>
    </location>
</feature>
<evidence type="ECO:0000256" key="6">
    <source>
        <dbReference type="ARBA" id="ARBA00023136"/>
    </source>
</evidence>
<dbReference type="RefSeq" id="XP_070889518.1">
    <property type="nucleotide sequence ID" value="XM_071032224.1"/>
</dbReference>
<keyword evidence="12" id="KW-1185">Reference proteome</keyword>
<keyword evidence="3 8" id="KW-0812">Transmembrane</keyword>
<feature type="transmembrane region" description="Helical" evidence="9">
    <location>
        <begin position="242"/>
        <end position="264"/>
    </location>
</feature>
<dbReference type="EMBL" id="JBFXLQ010000005">
    <property type="protein sequence ID" value="KAL2870539.1"/>
    <property type="molecule type" value="Genomic_DNA"/>
</dbReference>
<evidence type="ECO:0000256" key="5">
    <source>
        <dbReference type="ARBA" id="ARBA00023065"/>
    </source>
</evidence>
<evidence type="ECO:0000259" key="10">
    <source>
        <dbReference type="Pfam" id="PF07885"/>
    </source>
</evidence>
<feature type="transmembrane region" description="Helical" evidence="9">
    <location>
        <begin position="349"/>
        <end position="368"/>
    </location>
</feature>
<dbReference type="GeneID" id="98147296"/>
<dbReference type="PRINTS" id="PR01333">
    <property type="entry name" value="2POREKCHANEL"/>
</dbReference>
<feature type="transmembrane region" description="Helical" evidence="9">
    <location>
        <begin position="380"/>
        <end position="397"/>
    </location>
</feature>
<accession>A0ABR4M2C4</accession>
<feature type="domain" description="Potassium channel" evidence="10">
    <location>
        <begin position="192"/>
        <end position="263"/>
    </location>
</feature>
<evidence type="ECO:0000256" key="2">
    <source>
        <dbReference type="ARBA" id="ARBA00022448"/>
    </source>
</evidence>
<keyword evidence="4 9" id="KW-1133">Transmembrane helix</keyword>